<reference evidence="2" key="1">
    <citation type="submission" date="2023-05" db="EMBL/GenBank/DDBJ databases">
        <title>Nepenthes gracilis genome sequencing.</title>
        <authorList>
            <person name="Fukushima K."/>
        </authorList>
    </citation>
    <scope>NUCLEOTIDE SEQUENCE</scope>
    <source>
        <strain evidence="2">SING2019-196</strain>
    </source>
</reference>
<dbReference type="Proteomes" id="UP001279734">
    <property type="component" value="Unassembled WGS sequence"/>
</dbReference>
<comment type="caution">
    <text evidence="2">The sequence shown here is derived from an EMBL/GenBank/DDBJ whole genome shotgun (WGS) entry which is preliminary data.</text>
</comment>
<evidence type="ECO:0000313" key="3">
    <source>
        <dbReference type="Proteomes" id="UP001279734"/>
    </source>
</evidence>
<keyword evidence="3" id="KW-1185">Reference proteome</keyword>
<sequence>MELALGIGTGHRSWWGRECYRDSSLVGAALHKNRQWPVTNIGMDQGDSRRTSSAHSHDQGAGVAVPPNEMPIGNYPGTSEGG</sequence>
<dbReference type="AlphaFoldDB" id="A0AAD3SUW3"/>
<feature type="compositionally biased region" description="Basic and acidic residues" evidence="1">
    <location>
        <begin position="46"/>
        <end position="58"/>
    </location>
</feature>
<organism evidence="2 3">
    <name type="scientific">Nepenthes gracilis</name>
    <name type="common">Slender pitcher plant</name>
    <dbReference type="NCBI Taxonomy" id="150966"/>
    <lineage>
        <taxon>Eukaryota</taxon>
        <taxon>Viridiplantae</taxon>
        <taxon>Streptophyta</taxon>
        <taxon>Embryophyta</taxon>
        <taxon>Tracheophyta</taxon>
        <taxon>Spermatophyta</taxon>
        <taxon>Magnoliopsida</taxon>
        <taxon>eudicotyledons</taxon>
        <taxon>Gunneridae</taxon>
        <taxon>Pentapetalae</taxon>
        <taxon>Caryophyllales</taxon>
        <taxon>Nepenthaceae</taxon>
        <taxon>Nepenthes</taxon>
    </lineage>
</organism>
<evidence type="ECO:0000256" key="1">
    <source>
        <dbReference type="SAM" id="MobiDB-lite"/>
    </source>
</evidence>
<proteinExistence type="predicted"/>
<gene>
    <name evidence="2" type="ORF">Nepgr_018960</name>
</gene>
<feature type="region of interest" description="Disordered" evidence="1">
    <location>
        <begin position="39"/>
        <end position="82"/>
    </location>
</feature>
<evidence type="ECO:0000313" key="2">
    <source>
        <dbReference type="EMBL" id="GMH17119.1"/>
    </source>
</evidence>
<name>A0AAD3SUW3_NEPGR</name>
<dbReference type="EMBL" id="BSYO01000017">
    <property type="protein sequence ID" value="GMH17119.1"/>
    <property type="molecule type" value="Genomic_DNA"/>
</dbReference>
<accession>A0AAD3SUW3</accession>
<protein>
    <submittedName>
        <fullName evidence="2">Uncharacterized protein</fullName>
    </submittedName>
</protein>